<dbReference type="GeneID" id="63918486"/>
<organism evidence="3 4">
    <name type="scientific">Aureobasidium melanogenum (strain CBS 110374)</name>
    <name type="common">Aureobasidium pullulans var. melanogenum</name>
    <dbReference type="NCBI Taxonomy" id="1043003"/>
    <lineage>
        <taxon>Eukaryota</taxon>
        <taxon>Fungi</taxon>
        <taxon>Dikarya</taxon>
        <taxon>Ascomycota</taxon>
        <taxon>Pezizomycotina</taxon>
        <taxon>Dothideomycetes</taxon>
        <taxon>Dothideomycetidae</taxon>
        <taxon>Dothideales</taxon>
        <taxon>Saccotheciaceae</taxon>
        <taxon>Aureobasidium</taxon>
    </lineage>
</organism>
<keyword evidence="2" id="KW-0812">Transmembrane</keyword>
<evidence type="ECO:0000256" key="2">
    <source>
        <dbReference type="SAM" id="Phobius"/>
    </source>
</evidence>
<protein>
    <submittedName>
        <fullName evidence="3">Uncharacterized protein</fullName>
    </submittedName>
</protein>
<dbReference type="AlphaFoldDB" id="A0A074VM51"/>
<evidence type="ECO:0000256" key="1">
    <source>
        <dbReference type="SAM" id="MobiDB-lite"/>
    </source>
</evidence>
<reference evidence="3 4" key="1">
    <citation type="journal article" date="2014" name="BMC Genomics">
        <title>Genome sequencing of four Aureobasidium pullulans varieties: biotechnological potential, stress tolerance, and description of new species.</title>
        <authorList>
            <person name="Gostin Ar C."/>
            <person name="Ohm R.A."/>
            <person name="Kogej T."/>
            <person name="Sonjak S."/>
            <person name="Turk M."/>
            <person name="Zajc J."/>
            <person name="Zalar P."/>
            <person name="Grube M."/>
            <person name="Sun H."/>
            <person name="Han J."/>
            <person name="Sharma A."/>
            <person name="Chiniquy J."/>
            <person name="Ngan C.Y."/>
            <person name="Lipzen A."/>
            <person name="Barry K."/>
            <person name="Grigoriev I.V."/>
            <person name="Gunde-Cimerman N."/>
        </authorList>
    </citation>
    <scope>NUCLEOTIDE SEQUENCE [LARGE SCALE GENOMIC DNA]</scope>
    <source>
        <strain evidence="3 4">CBS 110374</strain>
    </source>
</reference>
<keyword evidence="2" id="KW-0472">Membrane</keyword>
<name>A0A074VM51_AURM1</name>
<dbReference type="Proteomes" id="UP000030672">
    <property type="component" value="Unassembled WGS sequence"/>
</dbReference>
<dbReference type="HOGENOM" id="CLU_097983_0_0_1"/>
<dbReference type="EMBL" id="KL584844">
    <property type="protein sequence ID" value="KEQ60179.1"/>
    <property type="molecule type" value="Genomic_DNA"/>
</dbReference>
<accession>A0A074VM51</accession>
<proteinExistence type="predicted"/>
<dbReference type="RefSeq" id="XP_040877202.1">
    <property type="nucleotide sequence ID" value="XM_041025113.1"/>
</dbReference>
<feature type="transmembrane region" description="Helical" evidence="2">
    <location>
        <begin position="12"/>
        <end position="38"/>
    </location>
</feature>
<evidence type="ECO:0000313" key="3">
    <source>
        <dbReference type="EMBL" id="KEQ60179.1"/>
    </source>
</evidence>
<gene>
    <name evidence="3" type="ORF">M437DRAFT_68454</name>
</gene>
<keyword evidence="2" id="KW-1133">Transmembrane helix</keyword>
<sequence length="248" mass="28833">MGVTLSAHSSLAPISLASTIIGFVSFSFTVATLLRVFWGNITTVLNAHDEIHDLLGTLRVQLYEERQSLRNLRRHNKEWGKRRRPKGLPLPRLDDLTIRSMQDTLRHLTRRFKALERPFLDKDTASGRRRYRKSFPPNSRDTWDSEKGLRSQEREWDRELDDEDDPRTQGDVYCHVTLGKRILWVRQRSDALAIIEAVSRLQTRRTARQVGEIAVALYEYGDTIESMDEGMQEIEARFSKIVGIRRVT</sequence>
<evidence type="ECO:0000313" key="4">
    <source>
        <dbReference type="Proteomes" id="UP000030672"/>
    </source>
</evidence>
<feature type="region of interest" description="Disordered" evidence="1">
    <location>
        <begin position="127"/>
        <end position="148"/>
    </location>
</feature>
<keyword evidence="4" id="KW-1185">Reference proteome</keyword>